<gene>
    <name evidence="1" type="ORF">ECRASSUSDP1_LOCUS3909</name>
</gene>
<name>A0AAD1U735_EUPCR</name>
<evidence type="ECO:0000313" key="1">
    <source>
        <dbReference type="EMBL" id="CAI2362585.1"/>
    </source>
</evidence>
<protein>
    <submittedName>
        <fullName evidence="1">Uncharacterized protein</fullName>
    </submittedName>
</protein>
<accession>A0AAD1U735</accession>
<evidence type="ECO:0000313" key="2">
    <source>
        <dbReference type="Proteomes" id="UP001295684"/>
    </source>
</evidence>
<keyword evidence="2" id="KW-1185">Reference proteome</keyword>
<reference evidence="1" key="1">
    <citation type="submission" date="2023-07" db="EMBL/GenBank/DDBJ databases">
        <authorList>
            <consortium name="AG Swart"/>
            <person name="Singh M."/>
            <person name="Singh A."/>
            <person name="Seah K."/>
            <person name="Emmerich C."/>
        </authorList>
    </citation>
    <scope>NUCLEOTIDE SEQUENCE</scope>
    <source>
        <strain evidence="1">DP1</strain>
    </source>
</reference>
<dbReference type="EMBL" id="CAMPGE010003739">
    <property type="protein sequence ID" value="CAI2362585.1"/>
    <property type="molecule type" value="Genomic_DNA"/>
</dbReference>
<dbReference type="Proteomes" id="UP001295684">
    <property type="component" value="Unassembled WGS sequence"/>
</dbReference>
<sequence length="576" mass="67597">MKKTGIRKLMLNIDLLSNILPYFSNASECCVLMLRLCKTTYDNLIGYKQALILDIFKDCKKDMMICELTEEKINKLVCTEESKFQISDNSYCIYNLGLKCMDESSYSLCLKLLNKIEDQKHPLRYSISTIDVGNITQNIELYKQLCDKVVSLGLELKIIRTYVTDLSPEIPYLSICYLDQTTPLDSEAKVGSLALDAESGIVFVKTACRYLNTCKISCETLRIQDEYFIEMYSKRKDYSKHIRESTQALRIVIKASENYEEIIKSLNWSIKTQFPNVREICFQYEENQLKDFKILREVLLLKKQFGEIFINEEENLNGDYLQAHYTPVFFKYDNEWISCYVKTLKVNYDCCKNLYDINDTNIALCGITEFQLEGMLSTPKLELEDDLPTELLKFLDAEKDLIIIPKKKVFINRNENFTPEFAHKFDFSTTNLFYINEISYERVEEVIEKRSPAQLMDIDLENSDYEVTKEFLDMCFKGKSRYLTFQNSKMDDSSFVHLLDWLMQDKILDYLEFHGLDLARLEELLNTLKGRPCMLRLVLFFSKEMYGQEESLSKIKDLVKSYRETRPFVYVTVDSE</sequence>
<proteinExistence type="predicted"/>
<comment type="caution">
    <text evidence="1">The sequence shown here is derived from an EMBL/GenBank/DDBJ whole genome shotgun (WGS) entry which is preliminary data.</text>
</comment>
<organism evidence="1 2">
    <name type="scientific">Euplotes crassus</name>
    <dbReference type="NCBI Taxonomy" id="5936"/>
    <lineage>
        <taxon>Eukaryota</taxon>
        <taxon>Sar</taxon>
        <taxon>Alveolata</taxon>
        <taxon>Ciliophora</taxon>
        <taxon>Intramacronucleata</taxon>
        <taxon>Spirotrichea</taxon>
        <taxon>Hypotrichia</taxon>
        <taxon>Euplotida</taxon>
        <taxon>Euplotidae</taxon>
        <taxon>Moneuplotes</taxon>
    </lineage>
</organism>
<dbReference type="AlphaFoldDB" id="A0AAD1U735"/>